<dbReference type="Proteomes" id="UP000054144">
    <property type="component" value="Unassembled WGS sequence"/>
</dbReference>
<dbReference type="InterPro" id="IPR051630">
    <property type="entry name" value="Corepressor-Demethylase"/>
</dbReference>
<name>A0A0D7AAA0_9AGAR</name>
<dbReference type="OrthoDB" id="418911at2759"/>
<dbReference type="GO" id="GO:0031490">
    <property type="term" value="F:chromatin DNA binding"/>
    <property type="evidence" value="ECO:0007669"/>
    <property type="project" value="TreeGrafter"/>
</dbReference>
<dbReference type="Gene3D" id="1.25.40.10">
    <property type="entry name" value="Tetratricopeptide repeat domain"/>
    <property type="match status" value="1"/>
</dbReference>
<protein>
    <recommendedName>
        <fullName evidence="5">TPR-like protein</fullName>
    </recommendedName>
</protein>
<reference evidence="3 4" key="1">
    <citation type="journal article" date="2015" name="Fungal Genet. Biol.">
        <title>Evolution of novel wood decay mechanisms in Agaricales revealed by the genome sequences of Fistulina hepatica and Cylindrobasidium torrendii.</title>
        <authorList>
            <person name="Floudas D."/>
            <person name="Held B.W."/>
            <person name="Riley R."/>
            <person name="Nagy L.G."/>
            <person name="Koehler G."/>
            <person name="Ransdell A.S."/>
            <person name="Younus H."/>
            <person name="Chow J."/>
            <person name="Chiniquy J."/>
            <person name="Lipzen A."/>
            <person name="Tritt A."/>
            <person name="Sun H."/>
            <person name="Haridas S."/>
            <person name="LaButti K."/>
            <person name="Ohm R.A."/>
            <person name="Kues U."/>
            <person name="Blanchette R.A."/>
            <person name="Grigoriev I.V."/>
            <person name="Minto R.E."/>
            <person name="Hibbett D.S."/>
        </authorList>
    </citation>
    <scope>NUCLEOTIDE SEQUENCE [LARGE SCALE GENOMIC DNA]</scope>
    <source>
        <strain evidence="3 4">ATCC 64428</strain>
    </source>
</reference>
<comment type="subcellular location">
    <subcellularLocation>
        <location evidence="1">Nucleus</location>
    </subcellularLocation>
</comment>
<dbReference type="GO" id="GO:0000122">
    <property type="term" value="P:negative regulation of transcription by RNA polymerase II"/>
    <property type="evidence" value="ECO:0007669"/>
    <property type="project" value="TreeGrafter"/>
</dbReference>
<dbReference type="GO" id="GO:0005634">
    <property type="term" value="C:nucleus"/>
    <property type="evidence" value="ECO:0007669"/>
    <property type="project" value="UniProtKB-SubCell"/>
</dbReference>
<dbReference type="PANTHER" id="PTHR14017:SF1">
    <property type="entry name" value="LD02225P"/>
    <property type="match status" value="1"/>
</dbReference>
<evidence type="ECO:0000313" key="4">
    <source>
        <dbReference type="Proteomes" id="UP000054144"/>
    </source>
</evidence>
<organism evidence="3 4">
    <name type="scientific">Fistulina hepatica ATCC 64428</name>
    <dbReference type="NCBI Taxonomy" id="1128425"/>
    <lineage>
        <taxon>Eukaryota</taxon>
        <taxon>Fungi</taxon>
        <taxon>Dikarya</taxon>
        <taxon>Basidiomycota</taxon>
        <taxon>Agaricomycotina</taxon>
        <taxon>Agaricomycetes</taxon>
        <taxon>Agaricomycetidae</taxon>
        <taxon>Agaricales</taxon>
        <taxon>Fistulinaceae</taxon>
        <taxon>Fistulina</taxon>
    </lineage>
</organism>
<dbReference type="GO" id="GO:0000978">
    <property type="term" value="F:RNA polymerase II cis-regulatory region sequence-specific DNA binding"/>
    <property type="evidence" value="ECO:0007669"/>
    <property type="project" value="TreeGrafter"/>
</dbReference>
<evidence type="ECO:0000313" key="3">
    <source>
        <dbReference type="EMBL" id="KIY47615.1"/>
    </source>
</evidence>
<accession>A0A0D7AAA0</accession>
<dbReference type="GO" id="GO:0017053">
    <property type="term" value="C:transcription repressor complex"/>
    <property type="evidence" value="ECO:0007669"/>
    <property type="project" value="TreeGrafter"/>
</dbReference>
<evidence type="ECO:0008006" key="5">
    <source>
        <dbReference type="Google" id="ProtNLM"/>
    </source>
</evidence>
<proteinExistence type="predicted"/>
<evidence type="ECO:0000256" key="2">
    <source>
        <dbReference type="ARBA" id="ARBA00023242"/>
    </source>
</evidence>
<dbReference type="PANTHER" id="PTHR14017">
    <property type="entry name" value="LYSINE-SPECIFIC DEMETHYLASE"/>
    <property type="match status" value="1"/>
</dbReference>
<dbReference type="InterPro" id="IPR011990">
    <property type="entry name" value="TPR-like_helical_dom_sf"/>
</dbReference>
<dbReference type="EMBL" id="KN881931">
    <property type="protein sequence ID" value="KIY47615.1"/>
    <property type="molecule type" value="Genomic_DNA"/>
</dbReference>
<gene>
    <name evidence="3" type="ORF">FISHEDRAFT_59575</name>
</gene>
<evidence type="ECO:0000256" key="1">
    <source>
        <dbReference type="ARBA" id="ARBA00004123"/>
    </source>
</evidence>
<dbReference type="AlphaFoldDB" id="A0A0D7AAA0"/>
<dbReference type="SUPFAM" id="SSF48452">
    <property type="entry name" value="TPR-like"/>
    <property type="match status" value="1"/>
</dbReference>
<keyword evidence="2" id="KW-0539">Nucleus</keyword>
<keyword evidence="4" id="KW-1185">Reference proteome</keyword>
<sequence>MNPIHIKVHQQLDWLYHQDGTAFQNQELAVHYLTRSLEADPAATQSWYLLGCTFMAGQKYNKAYQQAVYHNSCNPTFWCSTGVLMTCTMVISVMHIVEMMLAVAHVVKLRFFLTIRHQLGLDAWTFGRLHHDHSVLEKLSRTGTMLAF</sequence>